<comment type="pathway">
    <text evidence="2 14">Amino-acid biosynthesis; L-histidine biosynthesis; L-histidine from 5-phospho-alpha-D-ribose 1-diphosphate: step 7/9.</text>
</comment>
<evidence type="ECO:0000256" key="4">
    <source>
        <dbReference type="ARBA" id="ARBA00011738"/>
    </source>
</evidence>
<dbReference type="Pfam" id="PF00155">
    <property type="entry name" value="Aminotran_1_2"/>
    <property type="match status" value="1"/>
</dbReference>
<comment type="similarity">
    <text evidence="3 14">Belongs to the class-II pyridoxal-phosphate-dependent aminotransferase family. Histidinol-phosphate aminotransferase subfamily.</text>
</comment>
<dbReference type="HAMAP" id="MF_01023">
    <property type="entry name" value="HisC_aminotrans_2"/>
    <property type="match status" value="1"/>
</dbReference>
<dbReference type="UniPathway" id="UPA00031">
    <property type="reaction ID" value="UER00012"/>
</dbReference>
<dbReference type="GO" id="GO:0004400">
    <property type="term" value="F:histidinol-phosphate transaminase activity"/>
    <property type="evidence" value="ECO:0007669"/>
    <property type="project" value="UniProtKB-UniRule"/>
</dbReference>
<keyword evidence="9 14" id="KW-0808">Transferase</keyword>
<dbReference type="SUPFAM" id="SSF53383">
    <property type="entry name" value="PLP-dependent transferases"/>
    <property type="match status" value="1"/>
</dbReference>
<feature type="domain" description="Aminotransferase class I/classII large" evidence="15">
    <location>
        <begin position="43"/>
        <end position="346"/>
    </location>
</feature>
<dbReference type="RefSeq" id="WP_154060689.1">
    <property type="nucleotide sequence ID" value="NZ_LR217692.1"/>
</dbReference>
<comment type="catalytic activity">
    <reaction evidence="13 14">
        <text>L-histidinol phosphate + 2-oxoglutarate = 3-(imidazol-4-yl)-2-oxopropyl phosphate + L-glutamate</text>
        <dbReference type="Rhea" id="RHEA:23744"/>
        <dbReference type="ChEBI" id="CHEBI:16810"/>
        <dbReference type="ChEBI" id="CHEBI:29985"/>
        <dbReference type="ChEBI" id="CHEBI:57766"/>
        <dbReference type="ChEBI" id="CHEBI:57980"/>
        <dbReference type="EC" id="2.6.1.9"/>
    </reaction>
</comment>
<dbReference type="InterPro" id="IPR001917">
    <property type="entry name" value="Aminotrans_II_pyridoxalP_BS"/>
</dbReference>
<dbReference type="InterPro" id="IPR005861">
    <property type="entry name" value="HisP_aminotrans"/>
</dbReference>
<evidence type="ECO:0000313" key="16">
    <source>
        <dbReference type="EMBL" id="VFP77642.1"/>
    </source>
</evidence>
<dbReference type="CDD" id="cd00609">
    <property type="entry name" value="AAT_like"/>
    <property type="match status" value="1"/>
</dbReference>
<evidence type="ECO:0000256" key="1">
    <source>
        <dbReference type="ARBA" id="ARBA00001933"/>
    </source>
</evidence>
<dbReference type="InterPro" id="IPR015422">
    <property type="entry name" value="PyrdxlP-dep_Trfase_small"/>
</dbReference>
<evidence type="ECO:0000256" key="7">
    <source>
        <dbReference type="ARBA" id="ARBA00022576"/>
    </source>
</evidence>
<evidence type="ECO:0000256" key="3">
    <source>
        <dbReference type="ARBA" id="ARBA00007970"/>
    </source>
</evidence>
<comment type="subunit">
    <text evidence="4 14">Homodimer.</text>
</comment>
<evidence type="ECO:0000256" key="14">
    <source>
        <dbReference type="HAMAP-Rule" id="MF_01023"/>
    </source>
</evidence>
<evidence type="ECO:0000256" key="9">
    <source>
        <dbReference type="ARBA" id="ARBA00022679"/>
    </source>
</evidence>
<evidence type="ECO:0000256" key="8">
    <source>
        <dbReference type="ARBA" id="ARBA00022605"/>
    </source>
</evidence>
<evidence type="ECO:0000256" key="11">
    <source>
        <dbReference type="ARBA" id="ARBA00023102"/>
    </source>
</evidence>
<evidence type="ECO:0000256" key="2">
    <source>
        <dbReference type="ARBA" id="ARBA00005011"/>
    </source>
</evidence>
<dbReference type="Gene3D" id="3.40.640.10">
    <property type="entry name" value="Type I PLP-dependent aspartate aminotransferase-like (Major domain)"/>
    <property type="match status" value="1"/>
</dbReference>
<evidence type="ECO:0000256" key="6">
    <source>
        <dbReference type="ARBA" id="ARBA00018048"/>
    </source>
</evidence>
<organism evidence="16 17">
    <name type="scientific">Buchnera aphidicola</name>
    <name type="common">Cinara cf. splendens/pseudotsugae 3390</name>
    <dbReference type="NCBI Taxonomy" id="2518980"/>
    <lineage>
        <taxon>Bacteria</taxon>
        <taxon>Pseudomonadati</taxon>
        <taxon>Pseudomonadota</taxon>
        <taxon>Gammaproteobacteria</taxon>
        <taxon>Enterobacterales</taxon>
        <taxon>Erwiniaceae</taxon>
        <taxon>Buchnera</taxon>
    </lineage>
</organism>
<dbReference type="EMBL" id="LR217692">
    <property type="protein sequence ID" value="VFP77642.1"/>
    <property type="molecule type" value="Genomic_DNA"/>
</dbReference>
<feature type="modified residue" description="N6-(pyridoxal phosphate)lysine" evidence="14">
    <location>
        <position position="209"/>
    </location>
</feature>
<dbReference type="Gene3D" id="3.90.1150.10">
    <property type="entry name" value="Aspartate Aminotransferase, domain 1"/>
    <property type="match status" value="1"/>
</dbReference>
<evidence type="ECO:0000256" key="10">
    <source>
        <dbReference type="ARBA" id="ARBA00022898"/>
    </source>
</evidence>
<evidence type="ECO:0000256" key="13">
    <source>
        <dbReference type="ARBA" id="ARBA00047481"/>
    </source>
</evidence>
<dbReference type="Proteomes" id="UP000294466">
    <property type="component" value="Chromosome"/>
</dbReference>
<dbReference type="InterPro" id="IPR015421">
    <property type="entry name" value="PyrdxlP-dep_Trfase_major"/>
</dbReference>
<keyword evidence="11 14" id="KW-0368">Histidine biosynthesis</keyword>
<comment type="cofactor">
    <cofactor evidence="1 14">
        <name>pyridoxal 5'-phosphate</name>
        <dbReference type="ChEBI" id="CHEBI:597326"/>
    </cofactor>
</comment>
<dbReference type="InterPro" id="IPR015424">
    <property type="entry name" value="PyrdxlP-dep_Trfase"/>
</dbReference>
<keyword evidence="10 14" id="KW-0663">Pyridoxal phosphate</keyword>
<dbReference type="PANTHER" id="PTHR42885">
    <property type="entry name" value="HISTIDINOL-PHOSPHATE AMINOTRANSFERASE-RELATED"/>
    <property type="match status" value="1"/>
</dbReference>
<reference evidence="16 17" key="1">
    <citation type="submission" date="2019-02" db="EMBL/GenBank/DDBJ databases">
        <authorList>
            <person name="Manzano-Marin A."/>
            <person name="Manzano-Marin A."/>
        </authorList>
    </citation>
    <scope>NUCLEOTIDE SEQUENCE [LARGE SCALE GENOMIC DNA]</scope>
    <source>
        <strain evidence="16 17">BuCisplendens/pseudotsugae</strain>
    </source>
</reference>
<dbReference type="OrthoDB" id="9813612at2"/>
<dbReference type="PROSITE" id="PS00599">
    <property type="entry name" value="AA_TRANSFER_CLASS_2"/>
    <property type="match status" value="1"/>
</dbReference>
<dbReference type="GO" id="GO:0000105">
    <property type="term" value="P:L-histidine biosynthetic process"/>
    <property type="evidence" value="ECO:0007669"/>
    <property type="project" value="UniProtKB-UniRule"/>
</dbReference>
<evidence type="ECO:0000256" key="5">
    <source>
        <dbReference type="ARBA" id="ARBA00012748"/>
    </source>
</evidence>
<dbReference type="PANTHER" id="PTHR42885:SF2">
    <property type="entry name" value="HISTIDINOL-PHOSPHATE AMINOTRANSFERASE"/>
    <property type="match status" value="1"/>
</dbReference>
<keyword evidence="8 14" id="KW-0028">Amino-acid biosynthesis</keyword>
<dbReference type="NCBIfam" id="TIGR01141">
    <property type="entry name" value="hisC"/>
    <property type="match status" value="1"/>
</dbReference>
<keyword evidence="7 14" id="KW-0032">Aminotransferase</keyword>
<dbReference type="GO" id="GO:0030170">
    <property type="term" value="F:pyridoxal phosphate binding"/>
    <property type="evidence" value="ECO:0007669"/>
    <property type="project" value="InterPro"/>
</dbReference>
<protein>
    <recommendedName>
        <fullName evidence="6 14">Histidinol-phosphate aminotransferase</fullName>
        <ecNumber evidence="5 14">2.6.1.9</ecNumber>
    </recommendedName>
    <alternativeName>
        <fullName evidence="12 14">Imidazole acetol-phosphate transaminase</fullName>
    </alternativeName>
</protein>
<sequence>MKRLTPHHIHALHPYQSARRIGLTGRIYLNANESPWNNIVKYKHTDLNRYPEFQSSVLLKKYAQYSDTSINNILITRGADEGIELLVRAFCVPKSDKIMFFPPTYDMYAVIANMYNIKKKKIPILSSFQLDLINIKKYINDVKLIYICNPNNPTGNFFLKNDIISILTIIPLTTLLIIDEAYVDFSIENSFISKIHKYANLVILRTLSKAFGLSALRCGFVLSNPNIINILKKVSAPYPIATPISDLAVQSLKLENIKQVQENILQVALNKDFLVKKLQSFSCVDYVFPSKTNFILVRFFDSDVVFQYFLLHGIVVRDQSYKIGLNNCLRISIGTIKECQEVIQVLCMFEGKKL</sequence>
<accession>A0A451CWC8</accession>
<evidence type="ECO:0000259" key="15">
    <source>
        <dbReference type="Pfam" id="PF00155"/>
    </source>
</evidence>
<name>A0A451CWC8_9GAMM</name>
<gene>
    <name evidence="14 16" type="primary">hisC</name>
    <name evidence="16" type="ORF">BUCISPPS3390_071</name>
</gene>
<evidence type="ECO:0000256" key="12">
    <source>
        <dbReference type="ARBA" id="ARBA00030262"/>
    </source>
</evidence>
<proteinExistence type="inferred from homology"/>
<dbReference type="InterPro" id="IPR004839">
    <property type="entry name" value="Aminotransferase_I/II_large"/>
</dbReference>
<dbReference type="AlphaFoldDB" id="A0A451CWC8"/>
<evidence type="ECO:0000313" key="17">
    <source>
        <dbReference type="Proteomes" id="UP000294466"/>
    </source>
</evidence>
<dbReference type="EC" id="2.6.1.9" evidence="5 14"/>